<dbReference type="EMBL" id="QFPJ01000016">
    <property type="protein sequence ID" value="PZQ22283.1"/>
    <property type="molecule type" value="Genomic_DNA"/>
</dbReference>
<organism evidence="1 2">
    <name type="scientific">Sphingopyxis macrogoltabida</name>
    <name type="common">Sphingomonas macrogoltabidus</name>
    <dbReference type="NCBI Taxonomy" id="33050"/>
    <lineage>
        <taxon>Bacteria</taxon>
        <taxon>Pseudomonadati</taxon>
        <taxon>Pseudomonadota</taxon>
        <taxon>Alphaproteobacteria</taxon>
        <taxon>Sphingomonadales</taxon>
        <taxon>Sphingomonadaceae</taxon>
        <taxon>Sphingopyxis</taxon>
    </lineage>
</organism>
<reference evidence="1 2" key="1">
    <citation type="submission" date="2017-08" db="EMBL/GenBank/DDBJ databases">
        <title>Infants hospitalized years apart are colonized by the same room-sourced microbial strains.</title>
        <authorList>
            <person name="Brooks B."/>
            <person name="Olm M.R."/>
            <person name="Firek B.A."/>
            <person name="Baker R."/>
            <person name="Thomas B.C."/>
            <person name="Morowitz M.J."/>
            <person name="Banfield J.F."/>
        </authorList>
    </citation>
    <scope>NUCLEOTIDE SEQUENCE [LARGE SCALE GENOMIC DNA]</scope>
    <source>
        <strain evidence="1">S2_005_003_R2_47</strain>
    </source>
</reference>
<gene>
    <name evidence="1" type="ORF">DI569_08895</name>
</gene>
<protein>
    <recommendedName>
        <fullName evidence="3">DOMON-like domain-containing protein</fullName>
    </recommendedName>
</protein>
<proteinExistence type="predicted"/>
<dbReference type="AlphaFoldDB" id="A0A2W5MX34"/>
<dbReference type="Gene3D" id="2.60.40.1190">
    <property type="match status" value="1"/>
</dbReference>
<evidence type="ECO:0008006" key="3">
    <source>
        <dbReference type="Google" id="ProtNLM"/>
    </source>
</evidence>
<dbReference type="CDD" id="cd09627">
    <property type="entry name" value="DOMON_murB_like"/>
    <property type="match status" value="1"/>
</dbReference>
<evidence type="ECO:0000313" key="1">
    <source>
        <dbReference type="EMBL" id="PZQ22283.1"/>
    </source>
</evidence>
<accession>A0A2W5MX34</accession>
<dbReference type="Proteomes" id="UP000248597">
    <property type="component" value="Unassembled WGS sequence"/>
</dbReference>
<name>A0A2W5MX34_SPHMC</name>
<evidence type="ECO:0000313" key="2">
    <source>
        <dbReference type="Proteomes" id="UP000248597"/>
    </source>
</evidence>
<sequence length="176" mass="19511">MTRLLCHPDTPCSADITISAEAVRNRRDGLYLRFIIDGAIDRIVLPPRGAPMRTDGLWQTTCCEAFLRPVGRPDYLELNFAPSTAWAAYRFDAYRAGMRTADVAPDMSRIGGIVQILVDLASLPDWHAHDWSLGLSAVIEEQDGAKSYWALRHPPGRPDFHHPDCFAMTLGAPPAP</sequence>
<comment type="caution">
    <text evidence="1">The sequence shown here is derived from an EMBL/GenBank/DDBJ whole genome shotgun (WGS) entry which is preliminary data.</text>
</comment>